<evidence type="ECO:0000313" key="2">
    <source>
        <dbReference type="Proteomes" id="UP001151582"/>
    </source>
</evidence>
<evidence type="ECO:0000313" key="1">
    <source>
        <dbReference type="EMBL" id="KAJ1971903.1"/>
    </source>
</evidence>
<organism evidence="1 2">
    <name type="scientific">Dimargaris verticillata</name>
    <dbReference type="NCBI Taxonomy" id="2761393"/>
    <lineage>
        <taxon>Eukaryota</taxon>
        <taxon>Fungi</taxon>
        <taxon>Fungi incertae sedis</taxon>
        <taxon>Zoopagomycota</taxon>
        <taxon>Kickxellomycotina</taxon>
        <taxon>Dimargaritomycetes</taxon>
        <taxon>Dimargaritales</taxon>
        <taxon>Dimargaritaceae</taxon>
        <taxon>Dimargaris</taxon>
    </lineage>
</organism>
<dbReference type="GO" id="GO:0005525">
    <property type="term" value="F:GTP binding"/>
    <property type="evidence" value="ECO:0007669"/>
    <property type="project" value="InterPro"/>
</dbReference>
<dbReference type="SUPFAM" id="SSF52540">
    <property type="entry name" value="P-loop containing nucleoside triphosphate hydrolases"/>
    <property type="match status" value="1"/>
</dbReference>
<gene>
    <name evidence="1" type="ORF">H4R34_005590</name>
</gene>
<dbReference type="GO" id="GO:0005829">
    <property type="term" value="C:cytosol"/>
    <property type="evidence" value="ECO:0007669"/>
    <property type="project" value="TreeGrafter"/>
</dbReference>
<proteinExistence type="predicted"/>
<dbReference type="InterPro" id="IPR027417">
    <property type="entry name" value="P-loop_NTPase"/>
</dbReference>
<dbReference type="Gene3D" id="3.40.50.300">
    <property type="entry name" value="P-loop containing nucleotide triphosphate hydrolases"/>
    <property type="match status" value="1"/>
</dbReference>
<evidence type="ECO:0008006" key="3">
    <source>
        <dbReference type="Google" id="ProtNLM"/>
    </source>
</evidence>
<dbReference type="GO" id="GO:0005634">
    <property type="term" value="C:nucleus"/>
    <property type="evidence" value="ECO:0007669"/>
    <property type="project" value="TreeGrafter"/>
</dbReference>
<dbReference type="PANTHER" id="PTHR14932:SF1">
    <property type="entry name" value="RAB-LIKE PROTEIN 6"/>
    <property type="match status" value="1"/>
</dbReference>
<dbReference type="OrthoDB" id="207081at2759"/>
<protein>
    <recommendedName>
        <fullName evidence="3">P-loop containing nucleoside triphosphate hydrolase protein</fullName>
    </recommendedName>
</protein>
<comment type="caution">
    <text evidence="1">The sequence shown here is derived from an EMBL/GenBank/DDBJ whole genome shotgun (WGS) entry which is preliminary data.</text>
</comment>
<sequence length="84" mass="9435">MGNEQTKPTDPAAGFRQRSLRPMDASFRHGVQHNIKIVIRGDTMTGKTTLFHQLQGIAPTPNYARTTQIEIANIKWDHHDAQAV</sequence>
<dbReference type="EMBL" id="JANBQB010001207">
    <property type="protein sequence ID" value="KAJ1971903.1"/>
    <property type="molecule type" value="Genomic_DNA"/>
</dbReference>
<dbReference type="AlphaFoldDB" id="A0A9W8B2M5"/>
<accession>A0A9W8B2M5</accession>
<feature type="non-terminal residue" evidence="1">
    <location>
        <position position="84"/>
    </location>
</feature>
<reference evidence="1" key="1">
    <citation type="submission" date="2022-07" db="EMBL/GenBank/DDBJ databases">
        <title>Phylogenomic reconstructions and comparative analyses of Kickxellomycotina fungi.</title>
        <authorList>
            <person name="Reynolds N.K."/>
            <person name="Stajich J.E."/>
            <person name="Barry K."/>
            <person name="Grigoriev I.V."/>
            <person name="Crous P."/>
            <person name="Smith M.E."/>
        </authorList>
    </citation>
    <scope>NUCLEOTIDE SEQUENCE</scope>
    <source>
        <strain evidence="1">RSA 567</strain>
    </source>
</reference>
<dbReference type="PANTHER" id="PTHR14932">
    <property type="entry name" value="RAS GTPASE-RELATED"/>
    <property type="match status" value="1"/>
</dbReference>
<dbReference type="Proteomes" id="UP001151582">
    <property type="component" value="Unassembled WGS sequence"/>
</dbReference>
<dbReference type="InterPro" id="IPR040385">
    <property type="entry name" value="RABL6"/>
</dbReference>
<name>A0A9W8B2M5_9FUNG</name>
<keyword evidence="2" id="KW-1185">Reference proteome</keyword>